<evidence type="ECO:0000313" key="6">
    <source>
        <dbReference type="EMBL" id="MBF8437304.1"/>
    </source>
</evidence>
<dbReference type="CDD" id="cd06423">
    <property type="entry name" value="CESA_like"/>
    <property type="match status" value="1"/>
</dbReference>
<evidence type="ECO:0000256" key="2">
    <source>
        <dbReference type="ARBA" id="ARBA00022676"/>
    </source>
</evidence>
<dbReference type="RefSeq" id="WP_270454276.1">
    <property type="nucleotide sequence ID" value="NZ_JADPIE010000005.1"/>
</dbReference>
<evidence type="ECO:0000256" key="3">
    <source>
        <dbReference type="ARBA" id="ARBA00022679"/>
    </source>
</evidence>
<evidence type="ECO:0000259" key="5">
    <source>
        <dbReference type="Pfam" id="PF00535"/>
    </source>
</evidence>
<dbReference type="SUPFAM" id="SSF53448">
    <property type="entry name" value="Nucleotide-diphospho-sugar transferases"/>
    <property type="match status" value="1"/>
</dbReference>
<dbReference type="GO" id="GO:0016757">
    <property type="term" value="F:glycosyltransferase activity"/>
    <property type="evidence" value="ECO:0007669"/>
    <property type="project" value="UniProtKB-KW"/>
</dbReference>
<evidence type="ECO:0000313" key="7">
    <source>
        <dbReference type="Proteomes" id="UP000621436"/>
    </source>
</evidence>
<dbReference type="Pfam" id="PF00535">
    <property type="entry name" value="Glycos_transf_2"/>
    <property type="match status" value="1"/>
</dbReference>
<gene>
    <name evidence="6" type="ORF">I0Q91_09455</name>
</gene>
<feature type="transmembrane region" description="Helical" evidence="4">
    <location>
        <begin position="6"/>
        <end position="31"/>
    </location>
</feature>
<dbReference type="PANTHER" id="PTHR43630:SF1">
    <property type="entry name" value="POLY-BETA-1,6-N-ACETYL-D-GLUCOSAMINE SYNTHASE"/>
    <property type="match status" value="1"/>
</dbReference>
<dbReference type="AlphaFoldDB" id="A0A931AV87"/>
<dbReference type="Pfam" id="PF03142">
    <property type="entry name" value="Chitin_synth_2"/>
    <property type="match status" value="1"/>
</dbReference>
<proteinExistence type="inferred from homology"/>
<dbReference type="PANTHER" id="PTHR43630">
    <property type="entry name" value="POLY-BETA-1,6-N-ACETYL-D-GLUCOSAMINE SYNTHASE"/>
    <property type="match status" value="1"/>
</dbReference>
<dbReference type="Gene3D" id="3.90.550.10">
    <property type="entry name" value="Spore Coat Polysaccharide Biosynthesis Protein SpsA, Chain A"/>
    <property type="match status" value="1"/>
</dbReference>
<keyword evidence="4" id="KW-0472">Membrane</keyword>
<sequence length="463" mass="53212">MNIFRILVYISIIYFLIINITYITLNLIAFFSLKKEKVKYEITDLKKVFQSEFYKPLSIIVPAYNEELTITESINSMLSLEYPEFEVVVVNDGSKDATLERLKEEFDLVKSSRTYKGQLETEKIKGVYDSLDYPNLVVVDKENGGKADSLNAGINVAYFPLVCNIDADSLIESEALLRLVEPFVEDRRVVAAGGTIRIANDCQVENGEITQVNLAKSWLARFQIIEYLRAFLFGRVGWAAIEGLLIISGAFGIFRKRHLVSVGGYSKDTIGEDMELVLKLNRMLKAEGREYRTVFLPDPVCWTQVPESLKTLGRQRRRWQQGLGQSLLMNKELLFNRKYGAVGMLAYPFFLFGEFFGPVIELLGYISIIITIILGIASLELVLAFFTVSILLRILLSTISVLFEEISFRKYDKLKDNLKLFLTAVLESFGYQQFHTFWRLQGIYDLLKKRHIWGEQDRKEFNK</sequence>
<dbReference type="InterPro" id="IPR001173">
    <property type="entry name" value="Glyco_trans_2-like"/>
</dbReference>
<keyword evidence="7" id="KW-1185">Reference proteome</keyword>
<comment type="caution">
    <text evidence="6">The sequence shown here is derived from an EMBL/GenBank/DDBJ whole genome shotgun (WGS) entry which is preliminary data.</text>
</comment>
<organism evidence="6 7">
    <name type="scientific">Halonatronomonas betaini</name>
    <dbReference type="NCBI Taxonomy" id="2778430"/>
    <lineage>
        <taxon>Bacteria</taxon>
        <taxon>Bacillati</taxon>
        <taxon>Bacillota</taxon>
        <taxon>Clostridia</taxon>
        <taxon>Halanaerobiales</taxon>
        <taxon>Halarsenatibacteraceae</taxon>
        <taxon>Halonatronomonas</taxon>
    </lineage>
</organism>
<accession>A0A931AV87</accession>
<evidence type="ECO:0000256" key="4">
    <source>
        <dbReference type="SAM" id="Phobius"/>
    </source>
</evidence>
<keyword evidence="4" id="KW-1133">Transmembrane helix</keyword>
<comment type="similarity">
    <text evidence="1">Belongs to the glycosyltransferase 2 family.</text>
</comment>
<dbReference type="InterPro" id="IPR029044">
    <property type="entry name" value="Nucleotide-diphossugar_trans"/>
</dbReference>
<keyword evidence="4" id="KW-0812">Transmembrane</keyword>
<keyword evidence="2" id="KW-0328">Glycosyltransferase</keyword>
<protein>
    <submittedName>
        <fullName evidence="6">Glycosyltransferase family 2 protein</fullName>
    </submittedName>
</protein>
<dbReference type="Proteomes" id="UP000621436">
    <property type="component" value="Unassembled WGS sequence"/>
</dbReference>
<name>A0A931AV87_9FIRM</name>
<evidence type="ECO:0000256" key="1">
    <source>
        <dbReference type="ARBA" id="ARBA00006739"/>
    </source>
</evidence>
<keyword evidence="3" id="KW-0808">Transferase</keyword>
<feature type="transmembrane region" description="Helical" evidence="4">
    <location>
        <begin position="366"/>
        <end position="392"/>
    </location>
</feature>
<reference evidence="6" key="1">
    <citation type="submission" date="2020-11" db="EMBL/GenBank/DDBJ databases">
        <title>Halonatronomonas betainensis gen. nov., sp. nov. a novel haloalkaliphilic representative of the family Halanaerobiacae capable of betaine degradation.</title>
        <authorList>
            <person name="Boltyanskaya Y."/>
            <person name="Kevbrin V."/>
            <person name="Detkova E."/>
            <person name="Grouzdev D.S."/>
            <person name="Koziaeva V."/>
            <person name="Zhilina T."/>
        </authorList>
    </citation>
    <scope>NUCLEOTIDE SEQUENCE</scope>
    <source>
        <strain evidence="6">Z-7014</strain>
    </source>
</reference>
<dbReference type="EMBL" id="JADPIE010000005">
    <property type="protein sequence ID" value="MBF8437304.1"/>
    <property type="molecule type" value="Genomic_DNA"/>
</dbReference>
<feature type="domain" description="Glycosyltransferase 2-like" evidence="5">
    <location>
        <begin position="58"/>
        <end position="200"/>
    </location>
</feature>